<evidence type="ECO:0000256" key="8">
    <source>
        <dbReference type="SAM" id="SignalP"/>
    </source>
</evidence>
<evidence type="ECO:0000256" key="6">
    <source>
        <dbReference type="ARBA" id="ARBA00022815"/>
    </source>
</evidence>
<keyword evidence="4" id="KW-0165">Cleavage on pair of basic residues</keyword>
<gene>
    <name evidence="9" type="primary">Tkn1</name>
    <name evidence="9" type="ORF">GTO93_0018625</name>
</gene>
<evidence type="ECO:0000256" key="7">
    <source>
        <dbReference type="ARBA" id="ARBA00023320"/>
    </source>
</evidence>
<comment type="subcellular location">
    <subcellularLocation>
        <location evidence="1">Secreted</location>
    </subcellularLocation>
</comment>
<dbReference type="PROSITE" id="PS00267">
    <property type="entry name" value="TACHYKININ"/>
    <property type="match status" value="1"/>
</dbReference>
<feature type="signal peptide" evidence="8">
    <location>
        <begin position="1"/>
        <end position="15"/>
    </location>
</feature>
<feature type="chain" id="PRO_5045761630" evidence="8">
    <location>
        <begin position="16"/>
        <end position="134"/>
    </location>
</feature>
<evidence type="ECO:0000313" key="9">
    <source>
        <dbReference type="EMBL" id="MBN3285085.1"/>
    </source>
</evidence>
<name>A0ABS2YEW9_POLSP</name>
<keyword evidence="6" id="KW-0027">Amidation</keyword>
<evidence type="ECO:0000256" key="3">
    <source>
        <dbReference type="ARBA" id="ARBA00022525"/>
    </source>
</evidence>
<dbReference type="PRINTS" id="PR01829">
    <property type="entry name" value="PROTACHYKNIN"/>
</dbReference>
<dbReference type="PANTHER" id="PTHR11250:SF4">
    <property type="entry name" value="PREPROTACHYKININ 1"/>
    <property type="match status" value="1"/>
</dbReference>
<dbReference type="InterPro" id="IPR013055">
    <property type="entry name" value="Tachy_Neuro_lke_CS"/>
</dbReference>
<evidence type="ECO:0000256" key="4">
    <source>
        <dbReference type="ARBA" id="ARBA00022685"/>
    </source>
</evidence>
<dbReference type="Proteomes" id="UP001166093">
    <property type="component" value="Unassembled WGS sequence"/>
</dbReference>
<evidence type="ECO:0000256" key="2">
    <source>
        <dbReference type="ARBA" id="ARBA00007518"/>
    </source>
</evidence>
<keyword evidence="7" id="KW-0527">Neuropeptide</keyword>
<comment type="caution">
    <text evidence="9">The sequence shown here is derived from an EMBL/GenBank/DDBJ whole genome shotgun (WGS) entry which is preliminary data.</text>
</comment>
<comment type="similarity">
    <text evidence="2">Belongs to the tachykinin family.</text>
</comment>
<evidence type="ECO:0000256" key="5">
    <source>
        <dbReference type="ARBA" id="ARBA00022729"/>
    </source>
</evidence>
<organism evidence="9 10">
    <name type="scientific">Polyodon spathula</name>
    <name type="common">North American paddlefish</name>
    <name type="synonym">Squalus spathula</name>
    <dbReference type="NCBI Taxonomy" id="7913"/>
    <lineage>
        <taxon>Eukaryota</taxon>
        <taxon>Metazoa</taxon>
        <taxon>Chordata</taxon>
        <taxon>Craniata</taxon>
        <taxon>Vertebrata</taxon>
        <taxon>Euteleostomi</taxon>
        <taxon>Actinopterygii</taxon>
        <taxon>Chondrostei</taxon>
        <taxon>Acipenseriformes</taxon>
        <taxon>Polyodontidae</taxon>
        <taxon>Polyodon</taxon>
    </lineage>
</organism>
<keyword evidence="10" id="KW-1185">Reference proteome</keyword>
<evidence type="ECO:0000256" key="1">
    <source>
        <dbReference type="ARBA" id="ARBA00004613"/>
    </source>
</evidence>
<keyword evidence="3" id="KW-0964">Secreted</keyword>
<evidence type="ECO:0000313" key="10">
    <source>
        <dbReference type="Proteomes" id="UP001166093"/>
    </source>
</evidence>
<feature type="non-terminal residue" evidence="9">
    <location>
        <position position="134"/>
    </location>
</feature>
<protein>
    <submittedName>
        <fullName evidence="9">TKN1 protein</fullName>
    </submittedName>
</protein>
<keyword evidence="5 8" id="KW-0732">Signal</keyword>
<dbReference type="EMBL" id="JAAWVQ010143596">
    <property type="protein sequence ID" value="MBN3285085.1"/>
    <property type="molecule type" value="Genomic_DNA"/>
</dbReference>
<proteinExistence type="inferred from homology"/>
<accession>A0ABS2YEW9</accession>
<reference evidence="9" key="1">
    <citation type="journal article" date="2021" name="Cell">
        <title>Tracing the genetic footprints of vertebrate landing in non-teleost ray-finned fishes.</title>
        <authorList>
            <person name="Bi X."/>
            <person name="Wang K."/>
            <person name="Yang L."/>
            <person name="Pan H."/>
            <person name="Jiang H."/>
            <person name="Wei Q."/>
            <person name="Fang M."/>
            <person name="Yu H."/>
            <person name="Zhu C."/>
            <person name="Cai Y."/>
            <person name="He Y."/>
            <person name="Gan X."/>
            <person name="Zeng H."/>
            <person name="Yu D."/>
            <person name="Zhu Y."/>
            <person name="Jiang H."/>
            <person name="Qiu Q."/>
            <person name="Yang H."/>
            <person name="Zhang Y.E."/>
            <person name="Wang W."/>
            <person name="Zhu M."/>
            <person name="He S."/>
            <person name="Zhang G."/>
        </authorList>
    </citation>
    <scope>NUCLEOTIDE SEQUENCE</scope>
    <source>
        <strain evidence="9">Pddl_001</strain>
    </source>
</reference>
<dbReference type="PANTHER" id="PTHR11250">
    <property type="entry name" value="TACHYKININ"/>
    <property type="match status" value="1"/>
</dbReference>
<sequence>MKLLLAFMVVFLVLAELFCEEAGAGEDLNYWTDSNQIQDEWLAPDSFKEILRRITRKPKPHQFFGLMGKRSSGKICPVIQHCWSTVKCATDRFNFSDEKQVSNATPFSFIPSLVLAAILLQNTSCVVCYMVAIQ</sequence>
<feature type="non-terminal residue" evidence="9">
    <location>
        <position position="1"/>
    </location>
</feature>
<dbReference type="InterPro" id="IPR008216">
    <property type="entry name" value="Tachykinin_fam"/>
</dbReference>